<dbReference type="PANTHER" id="PTHR12526:SF622">
    <property type="entry name" value="GLYCOSYLTRANSFERASE (GROUP I)"/>
    <property type="match status" value="1"/>
</dbReference>
<proteinExistence type="predicted"/>
<dbReference type="Proteomes" id="UP000217784">
    <property type="component" value="Unassembled WGS sequence"/>
</dbReference>
<dbReference type="GO" id="GO:0016757">
    <property type="term" value="F:glycosyltransferase activity"/>
    <property type="evidence" value="ECO:0007669"/>
    <property type="project" value="InterPro"/>
</dbReference>
<dbReference type="SUPFAM" id="SSF53756">
    <property type="entry name" value="UDP-Glycosyltransferase/glycogen phosphorylase"/>
    <property type="match status" value="1"/>
</dbReference>
<sequence length="385" mass="44314">MKILVTSLPDLSKLNPQRPHHLLNHLSKKHEINLFCGNAWWLEDSSDQYLKDTLKDIKIDYFSQKKRNSIIQEILAKKNLDKLNLDLNSFDIHINFNSFIAGYNVAKKIEAPTVFDICDDLIDWISISPQIPYLIKPLGKIIGSSMLKRNINISSQITSSLDILNDLYEIPKNKRNIILNGVDTVHFKNRGGEYIREKLNIPEDTFLLVFVGYLGNWIELEPTFKAIKHLKSKYKIKLLVVGDGDRLNRFKYLSKEFGIESSVMFTGNINYSDVPEYISAADVCLLPFDNSNVSQGALPLKLFEYMSCEKPVISSPLINVKKIVNDHVIFAGNDEIEKNIIELYNDEELRRYLGKKGREFVIKGYSWDFISDKFEKTLIKTIGEN</sequence>
<dbReference type="InterPro" id="IPR001296">
    <property type="entry name" value="Glyco_trans_1"/>
</dbReference>
<dbReference type="AlphaFoldDB" id="A0A2A2H3L6"/>
<evidence type="ECO:0000313" key="3">
    <source>
        <dbReference type="Proteomes" id="UP000217784"/>
    </source>
</evidence>
<gene>
    <name evidence="2" type="ORF">ASJ80_02760</name>
</gene>
<accession>A0A2A2H3L6</accession>
<evidence type="ECO:0000259" key="1">
    <source>
        <dbReference type="Pfam" id="PF00534"/>
    </source>
</evidence>
<reference evidence="2 3" key="1">
    <citation type="journal article" date="2017" name="BMC Genomics">
        <title>Genomic analysis of methanogenic archaea reveals a shift towards energy conservation.</title>
        <authorList>
            <person name="Gilmore S.P."/>
            <person name="Henske J.K."/>
            <person name="Sexton J.A."/>
            <person name="Solomon K.V."/>
            <person name="Seppala S."/>
            <person name="Yoo J.I."/>
            <person name="Huyett L.M."/>
            <person name="Pressman A."/>
            <person name="Cogan J.Z."/>
            <person name="Kivenson V."/>
            <person name="Peng X."/>
            <person name="Tan Y."/>
            <person name="Valentine D.L."/>
            <person name="O'Malley M.A."/>
        </authorList>
    </citation>
    <scope>NUCLEOTIDE SEQUENCE [LARGE SCALE GENOMIC DNA]</scope>
    <source>
        <strain evidence="2 3">M.o.H.</strain>
    </source>
</reference>
<organism evidence="2 3">
    <name type="scientific">Methanobacterium bryantii</name>
    <dbReference type="NCBI Taxonomy" id="2161"/>
    <lineage>
        <taxon>Archaea</taxon>
        <taxon>Methanobacteriati</taxon>
        <taxon>Methanobacteriota</taxon>
        <taxon>Methanomada group</taxon>
        <taxon>Methanobacteria</taxon>
        <taxon>Methanobacteriales</taxon>
        <taxon>Methanobacteriaceae</taxon>
        <taxon>Methanobacterium</taxon>
    </lineage>
</organism>
<dbReference type="Pfam" id="PF00534">
    <property type="entry name" value="Glycos_transf_1"/>
    <property type="match status" value="1"/>
</dbReference>
<keyword evidence="3" id="KW-1185">Reference proteome</keyword>
<comment type="caution">
    <text evidence="2">The sequence shown here is derived from an EMBL/GenBank/DDBJ whole genome shotgun (WGS) entry which is preliminary data.</text>
</comment>
<protein>
    <recommendedName>
        <fullName evidence="1">Glycosyl transferase family 1 domain-containing protein</fullName>
    </recommendedName>
</protein>
<name>A0A2A2H3L6_METBR</name>
<dbReference type="PANTHER" id="PTHR12526">
    <property type="entry name" value="GLYCOSYLTRANSFERASE"/>
    <property type="match status" value="1"/>
</dbReference>
<feature type="domain" description="Glycosyl transferase family 1" evidence="1">
    <location>
        <begin position="195"/>
        <end position="359"/>
    </location>
</feature>
<evidence type="ECO:0000313" key="2">
    <source>
        <dbReference type="EMBL" id="PAV03955.1"/>
    </source>
</evidence>
<dbReference type="EMBL" id="LMVM01000033">
    <property type="protein sequence ID" value="PAV03955.1"/>
    <property type="molecule type" value="Genomic_DNA"/>
</dbReference>
<dbReference type="Gene3D" id="3.40.50.2000">
    <property type="entry name" value="Glycogen Phosphorylase B"/>
    <property type="match status" value="2"/>
</dbReference>